<evidence type="ECO:0000313" key="13">
    <source>
        <dbReference type="Proteomes" id="UP000271162"/>
    </source>
</evidence>
<dbReference type="Gene3D" id="3.40.630.10">
    <property type="entry name" value="Zn peptidases"/>
    <property type="match status" value="1"/>
</dbReference>
<evidence type="ECO:0000256" key="7">
    <source>
        <dbReference type="ARBA" id="ARBA00022801"/>
    </source>
</evidence>
<dbReference type="SMART" id="SM00631">
    <property type="entry name" value="Zn_pept"/>
    <property type="match status" value="1"/>
</dbReference>
<dbReference type="InterPro" id="IPR000834">
    <property type="entry name" value="Peptidase_M14"/>
</dbReference>
<evidence type="ECO:0000256" key="2">
    <source>
        <dbReference type="ARBA" id="ARBA00005988"/>
    </source>
</evidence>
<dbReference type="PROSITE" id="PS52035">
    <property type="entry name" value="PEPTIDASE_M14"/>
    <property type="match status" value="1"/>
</dbReference>
<dbReference type="AlphaFoldDB" id="A0A0N4YSY9"/>
<dbReference type="GO" id="GO:0004181">
    <property type="term" value="F:metallocarboxypeptidase activity"/>
    <property type="evidence" value="ECO:0007669"/>
    <property type="project" value="InterPro"/>
</dbReference>
<comment type="cofactor">
    <cofactor evidence="1">
        <name>Zn(2+)</name>
        <dbReference type="ChEBI" id="CHEBI:29105"/>
    </cofactor>
</comment>
<dbReference type="STRING" id="27835.A0A0N4YSY9"/>
<dbReference type="SUPFAM" id="SSF53187">
    <property type="entry name" value="Zn-dependent exopeptidases"/>
    <property type="match status" value="1"/>
</dbReference>
<reference evidence="12 13" key="2">
    <citation type="submission" date="2018-11" db="EMBL/GenBank/DDBJ databases">
        <authorList>
            <consortium name="Pathogen Informatics"/>
        </authorList>
    </citation>
    <scope>NUCLEOTIDE SEQUENCE [LARGE SCALE GENOMIC DNA]</scope>
</reference>
<keyword evidence="5" id="KW-0479">Metal-binding</keyword>
<evidence type="ECO:0000256" key="6">
    <source>
        <dbReference type="ARBA" id="ARBA00022729"/>
    </source>
</evidence>
<keyword evidence="9" id="KW-0482">Metalloprotease</keyword>
<feature type="active site" description="Proton donor/acceptor" evidence="10">
    <location>
        <position position="133"/>
    </location>
</feature>
<keyword evidence="8" id="KW-0862">Zinc</keyword>
<dbReference type="WBParaSite" id="NBR_0002036101-mRNA-1">
    <property type="protein sequence ID" value="NBR_0002036101-mRNA-1"/>
    <property type="gene ID" value="NBR_0002036101"/>
</dbReference>
<name>A0A0N4YSY9_NIPBR</name>
<evidence type="ECO:0000313" key="12">
    <source>
        <dbReference type="EMBL" id="VDL84099.1"/>
    </source>
</evidence>
<evidence type="ECO:0000256" key="10">
    <source>
        <dbReference type="PROSITE-ProRule" id="PRU01379"/>
    </source>
</evidence>
<protein>
    <submittedName>
        <fullName evidence="14">Peptidase_M14 domain-containing protein</fullName>
    </submittedName>
</protein>
<dbReference type="Pfam" id="PF00246">
    <property type="entry name" value="Peptidase_M14"/>
    <property type="match status" value="1"/>
</dbReference>
<keyword evidence="7" id="KW-0378">Hydrolase</keyword>
<dbReference type="PANTHER" id="PTHR11705">
    <property type="entry name" value="PROTEASE FAMILY M14 CARBOXYPEPTIDASE A,B"/>
    <property type="match status" value="1"/>
</dbReference>
<keyword evidence="13" id="KW-1185">Reference proteome</keyword>
<organism evidence="14">
    <name type="scientific">Nippostrongylus brasiliensis</name>
    <name type="common">Rat hookworm</name>
    <dbReference type="NCBI Taxonomy" id="27835"/>
    <lineage>
        <taxon>Eukaryota</taxon>
        <taxon>Metazoa</taxon>
        <taxon>Ecdysozoa</taxon>
        <taxon>Nematoda</taxon>
        <taxon>Chromadorea</taxon>
        <taxon>Rhabditida</taxon>
        <taxon>Rhabditina</taxon>
        <taxon>Rhabditomorpha</taxon>
        <taxon>Strongyloidea</taxon>
        <taxon>Heligmosomidae</taxon>
        <taxon>Nippostrongylus</taxon>
    </lineage>
</organism>
<comment type="similarity">
    <text evidence="2 10">Belongs to the peptidase M14 family.</text>
</comment>
<keyword evidence="6" id="KW-0732">Signal</keyword>
<evidence type="ECO:0000256" key="8">
    <source>
        <dbReference type="ARBA" id="ARBA00022833"/>
    </source>
</evidence>
<keyword evidence="4" id="KW-0645">Protease</keyword>
<dbReference type="PROSITE" id="PS00133">
    <property type="entry name" value="CARBOXYPEPT_ZN_2"/>
    <property type="match status" value="1"/>
</dbReference>
<evidence type="ECO:0000313" key="14">
    <source>
        <dbReference type="WBParaSite" id="NBR_0002036101-mRNA-1"/>
    </source>
</evidence>
<dbReference type="GO" id="GO:0005615">
    <property type="term" value="C:extracellular space"/>
    <property type="evidence" value="ECO:0007669"/>
    <property type="project" value="TreeGrafter"/>
</dbReference>
<keyword evidence="3" id="KW-0121">Carboxypeptidase</keyword>
<dbReference type="PANTHER" id="PTHR11705:SF133">
    <property type="entry name" value="PEPTIDASE M14 CARBOXYPEPTIDASE A DOMAIN-CONTAINING PROTEIN"/>
    <property type="match status" value="1"/>
</dbReference>
<dbReference type="GO" id="GO:0006508">
    <property type="term" value="P:proteolysis"/>
    <property type="evidence" value="ECO:0007669"/>
    <property type="project" value="UniProtKB-KW"/>
</dbReference>
<sequence length="291" mass="32419">MAGDLAKSIFAVSASGSSTDPCHDTYHGPSAFSEPETVAVRDFVEANKPEAFITLHSYSQMWLVPYGHRKRSYPQDYHTALLPLAQKATKALYDVFGTKYQVGTGADLMYEASGGSHDWAKGVLKVNYAYLIELRPQNTAAGFGFLLPEREIPATGLETFEAIKVVAEEMVAQFVEPEIRRRVRPSERPCEYSIGANALRIVIIFTHHPRCQNVVDTRLLALSSKASQGVLLLLRQQQQQQCPPSLPQKKLPYLPPPPFPWNCRVLLPPQHQNRRSKSALTSAIIVVFGLF</sequence>
<reference evidence="14" key="1">
    <citation type="submission" date="2017-02" db="UniProtKB">
        <authorList>
            <consortium name="WormBaseParasite"/>
        </authorList>
    </citation>
    <scope>IDENTIFICATION</scope>
</reference>
<dbReference type="GO" id="GO:0008270">
    <property type="term" value="F:zinc ion binding"/>
    <property type="evidence" value="ECO:0007669"/>
    <property type="project" value="InterPro"/>
</dbReference>
<feature type="domain" description="Peptidase M14" evidence="11">
    <location>
        <begin position="1"/>
        <end position="170"/>
    </location>
</feature>
<evidence type="ECO:0000259" key="11">
    <source>
        <dbReference type="PROSITE" id="PS52035"/>
    </source>
</evidence>
<evidence type="ECO:0000256" key="3">
    <source>
        <dbReference type="ARBA" id="ARBA00022645"/>
    </source>
</evidence>
<evidence type="ECO:0000256" key="4">
    <source>
        <dbReference type="ARBA" id="ARBA00022670"/>
    </source>
</evidence>
<evidence type="ECO:0000256" key="1">
    <source>
        <dbReference type="ARBA" id="ARBA00001947"/>
    </source>
</evidence>
<dbReference type="Proteomes" id="UP000271162">
    <property type="component" value="Unassembled WGS sequence"/>
</dbReference>
<evidence type="ECO:0000256" key="5">
    <source>
        <dbReference type="ARBA" id="ARBA00022723"/>
    </source>
</evidence>
<dbReference type="FunFam" id="3.40.630.10:FF:000084">
    <property type="entry name" value="Carboxypeptidase B2"/>
    <property type="match status" value="1"/>
</dbReference>
<evidence type="ECO:0000256" key="9">
    <source>
        <dbReference type="ARBA" id="ARBA00023049"/>
    </source>
</evidence>
<gene>
    <name evidence="12" type="ORF">NBR_LOCUS20362</name>
</gene>
<dbReference type="EMBL" id="UYSL01025066">
    <property type="protein sequence ID" value="VDL84099.1"/>
    <property type="molecule type" value="Genomic_DNA"/>
</dbReference>
<dbReference type="InterPro" id="IPR057247">
    <property type="entry name" value="CARBOXYPEPT_ZN_2"/>
</dbReference>
<accession>A0A0N4YSY9</accession>
<proteinExistence type="inferred from homology"/>